<accession>A0A553P2X8</accession>
<reference evidence="6 7" key="1">
    <citation type="journal article" date="2018" name="Nat. Ecol. Evol.">
        <title>Genomic signatures of mitonuclear coevolution across populations of Tigriopus californicus.</title>
        <authorList>
            <person name="Barreto F.S."/>
            <person name="Watson E.T."/>
            <person name="Lima T.G."/>
            <person name="Willett C.S."/>
            <person name="Edmands S."/>
            <person name="Li W."/>
            <person name="Burton R.S."/>
        </authorList>
    </citation>
    <scope>NUCLEOTIDE SEQUENCE [LARGE SCALE GENOMIC DNA]</scope>
    <source>
        <strain evidence="6 7">San Diego</strain>
    </source>
</reference>
<feature type="transmembrane region" description="Helical" evidence="5">
    <location>
        <begin position="60"/>
        <end position="78"/>
    </location>
</feature>
<sequence>MEAQPLHLKRELGLGSGITMIIGTMIGSGIFVSPGGVLQRSGAMSYIELGTMFPASGADYIYLMQGLGPFVGYLYAWMNTFVLRPVAGAVICQVFALYLLQPFYNHFGSHTFTEDLKWNLEKGVTILALIALCVINCCSVKMASWLQNVLTVAKLIAIALIVAGGTYHIAMGEFEYLEQGFDQVPNTTDSASSIALAFYSGLWSYDAWNNLNFVMEELHDPLRNLNLSILIGIPLVTVIYVLVNIAYLTVLSPSQVLRSDAVVVTWGRLFFKDTSYEFLGEYVPWVASGFVALSTFGAANGTLFGSSRVSFAAAREGHLPEILSYIHSKQRTPIPSLILFTIMAIGLVLTSDTYTMIDFFSFVAWMFYGGSFLSVITLRFTGAKLERPFRIWIVIPILLTFISVFLVLAPIISDPQKEYLYVLAFMASGVLFYVPFVLKKWRIPGMNSFNRKICAVCSLSPGE</sequence>
<feature type="transmembrane region" description="Helical" evidence="5">
    <location>
        <begin position="392"/>
        <end position="413"/>
    </location>
</feature>
<dbReference type="EMBL" id="VCGU01000008">
    <property type="protein sequence ID" value="TRY72048.1"/>
    <property type="molecule type" value="Genomic_DNA"/>
</dbReference>
<feature type="transmembrane region" description="Helical" evidence="5">
    <location>
        <begin position="124"/>
        <end position="142"/>
    </location>
</feature>
<keyword evidence="3 5" id="KW-1133">Transmembrane helix</keyword>
<evidence type="ECO:0008006" key="8">
    <source>
        <dbReference type="Google" id="ProtNLM"/>
    </source>
</evidence>
<comment type="subcellular location">
    <subcellularLocation>
        <location evidence="1">Membrane</location>
        <topology evidence="1">Multi-pass membrane protein</topology>
    </subcellularLocation>
</comment>
<evidence type="ECO:0000256" key="2">
    <source>
        <dbReference type="ARBA" id="ARBA00022692"/>
    </source>
</evidence>
<evidence type="ECO:0000313" key="7">
    <source>
        <dbReference type="Proteomes" id="UP000318571"/>
    </source>
</evidence>
<dbReference type="AlphaFoldDB" id="A0A553P2X8"/>
<feature type="transmembrane region" description="Helical" evidence="5">
    <location>
        <begin position="419"/>
        <end position="438"/>
    </location>
</feature>
<protein>
    <recommendedName>
        <fullName evidence="8">Amino acid permease/ SLC12A domain-containing protein</fullName>
    </recommendedName>
</protein>
<feature type="transmembrane region" description="Helical" evidence="5">
    <location>
        <begin position="362"/>
        <end position="380"/>
    </location>
</feature>
<gene>
    <name evidence="6" type="ORF">TCAL_10864</name>
</gene>
<feature type="transmembrane region" description="Helical" evidence="5">
    <location>
        <begin position="282"/>
        <end position="305"/>
    </location>
</feature>
<keyword evidence="2 5" id="KW-0812">Transmembrane</keyword>
<proteinExistence type="predicted"/>
<dbReference type="Gene3D" id="1.20.1740.10">
    <property type="entry name" value="Amino acid/polyamine transporter I"/>
    <property type="match status" value="1"/>
</dbReference>
<feature type="transmembrane region" description="Helical" evidence="5">
    <location>
        <begin position="85"/>
        <end position="104"/>
    </location>
</feature>
<dbReference type="InterPro" id="IPR002293">
    <property type="entry name" value="AA/rel_permease1"/>
</dbReference>
<organism evidence="6 7">
    <name type="scientific">Tigriopus californicus</name>
    <name type="common">Marine copepod</name>
    <dbReference type="NCBI Taxonomy" id="6832"/>
    <lineage>
        <taxon>Eukaryota</taxon>
        <taxon>Metazoa</taxon>
        <taxon>Ecdysozoa</taxon>
        <taxon>Arthropoda</taxon>
        <taxon>Crustacea</taxon>
        <taxon>Multicrustacea</taxon>
        <taxon>Hexanauplia</taxon>
        <taxon>Copepoda</taxon>
        <taxon>Harpacticoida</taxon>
        <taxon>Harpacticidae</taxon>
        <taxon>Tigriopus</taxon>
    </lineage>
</organism>
<comment type="caution">
    <text evidence="6">The sequence shown here is derived from an EMBL/GenBank/DDBJ whole genome shotgun (WGS) entry which is preliminary data.</text>
</comment>
<keyword evidence="4 5" id="KW-0472">Membrane</keyword>
<feature type="transmembrane region" description="Helical" evidence="5">
    <location>
        <begin position="229"/>
        <end position="250"/>
    </location>
</feature>
<feature type="transmembrane region" description="Helical" evidence="5">
    <location>
        <begin position="12"/>
        <end position="32"/>
    </location>
</feature>
<feature type="transmembrane region" description="Helical" evidence="5">
    <location>
        <begin position="149"/>
        <end position="170"/>
    </location>
</feature>
<dbReference type="GO" id="GO:0015179">
    <property type="term" value="F:L-amino acid transmembrane transporter activity"/>
    <property type="evidence" value="ECO:0007669"/>
    <property type="project" value="TreeGrafter"/>
</dbReference>
<evidence type="ECO:0000313" key="6">
    <source>
        <dbReference type="EMBL" id="TRY72048.1"/>
    </source>
</evidence>
<evidence type="ECO:0000256" key="4">
    <source>
        <dbReference type="ARBA" id="ARBA00023136"/>
    </source>
</evidence>
<dbReference type="GO" id="GO:0016020">
    <property type="term" value="C:membrane"/>
    <property type="evidence" value="ECO:0007669"/>
    <property type="project" value="UniProtKB-SubCell"/>
</dbReference>
<name>A0A553P2X8_TIGCA</name>
<dbReference type="Proteomes" id="UP000318571">
    <property type="component" value="Chromosome 7"/>
</dbReference>
<dbReference type="STRING" id="6832.A0A553P2X8"/>
<evidence type="ECO:0000256" key="3">
    <source>
        <dbReference type="ARBA" id="ARBA00022989"/>
    </source>
</evidence>
<dbReference type="InterPro" id="IPR050598">
    <property type="entry name" value="AminoAcid_Transporter"/>
</dbReference>
<evidence type="ECO:0000256" key="1">
    <source>
        <dbReference type="ARBA" id="ARBA00004141"/>
    </source>
</evidence>
<feature type="transmembrane region" description="Helical" evidence="5">
    <location>
        <begin position="190"/>
        <end position="208"/>
    </location>
</feature>
<dbReference type="PANTHER" id="PTHR11785">
    <property type="entry name" value="AMINO ACID TRANSPORTER"/>
    <property type="match status" value="1"/>
</dbReference>
<feature type="transmembrane region" description="Helical" evidence="5">
    <location>
        <begin position="337"/>
        <end position="356"/>
    </location>
</feature>
<dbReference type="Pfam" id="PF13520">
    <property type="entry name" value="AA_permease_2"/>
    <property type="match status" value="1"/>
</dbReference>
<evidence type="ECO:0000256" key="5">
    <source>
        <dbReference type="SAM" id="Phobius"/>
    </source>
</evidence>
<dbReference type="PANTHER" id="PTHR11785:SF512">
    <property type="entry name" value="SOBREMESA, ISOFORM B"/>
    <property type="match status" value="1"/>
</dbReference>
<dbReference type="PIRSF" id="PIRSF006060">
    <property type="entry name" value="AA_transporter"/>
    <property type="match status" value="1"/>
</dbReference>
<keyword evidence="7" id="KW-1185">Reference proteome</keyword>